<keyword evidence="10" id="KW-1185">Reference proteome</keyword>
<dbReference type="PANTHER" id="PTHR24006:SF758">
    <property type="entry name" value="UBIQUITIN CARBOXYL-TERMINAL HYDROLASE 36"/>
    <property type="match status" value="1"/>
</dbReference>
<dbReference type="InterPro" id="IPR028889">
    <property type="entry name" value="USP"/>
</dbReference>
<dbReference type="Gene3D" id="3.90.70.10">
    <property type="entry name" value="Cysteine proteinases"/>
    <property type="match status" value="1"/>
</dbReference>
<evidence type="ECO:0000256" key="2">
    <source>
        <dbReference type="ARBA" id="ARBA00009085"/>
    </source>
</evidence>
<evidence type="ECO:0000256" key="7">
    <source>
        <dbReference type="ARBA" id="ARBA00022807"/>
    </source>
</evidence>
<dbReference type="InterPro" id="IPR001394">
    <property type="entry name" value="Peptidase_C19_UCH"/>
</dbReference>
<dbReference type="Pfam" id="PF00443">
    <property type="entry name" value="UCH"/>
    <property type="match status" value="1"/>
</dbReference>
<evidence type="ECO:0000313" key="10">
    <source>
        <dbReference type="Proteomes" id="UP001056384"/>
    </source>
</evidence>
<dbReference type="GO" id="GO:0005829">
    <property type="term" value="C:cytosol"/>
    <property type="evidence" value="ECO:0007669"/>
    <property type="project" value="TreeGrafter"/>
</dbReference>
<dbReference type="EMBL" id="CP099422">
    <property type="protein sequence ID" value="USW53421.1"/>
    <property type="molecule type" value="Genomic_DNA"/>
</dbReference>
<organism evidence="9 10">
    <name type="scientific">Septoria linicola</name>
    <dbReference type="NCBI Taxonomy" id="215465"/>
    <lineage>
        <taxon>Eukaryota</taxon>
        <taxon>Fungi</taxon>
        <taxon>Dikarya</taxon>
        <taxon>Ascomycota</taxon>
        <taxon>Pezizomycotina</taxon>
        <taxon>Dothideomycetes</taxon>
        <taxon>Dothideomycetidae</taxon>
        <taxon>Mycosphaerellales</taxon>
        <taxon>Mycosphaerellaceae</taxon>
        <taxon>Septoria</taxon>
    </lineage>
</organism>
<evidence type="ECO:0000256" key="4">
    <source>
        <dbReference type="ARBA" id="ARBA00022670"/>
    </source>
</evidence>
<feature type="domain" description="USP" evidence="8">
    <location>
        <begin position="89"/>
        <end position="410"/>
    </location>
</feature>
<sequence>MSTAARAKARTRVHYDNERVKLARAEAALRDSRRSQRENRGAAAAGLVKRGGRTIASGRIVNPEFVKTGKIEKTFPTKDLLLLRSATSKGFSNIMAWRCYWNSMLQVFLHAPPVYSLLGNFHRDCGRAVTHCFPCALQQLAQDYWNPGPGAVVTTADIHNANRRAIPPTDPNLGDYHQAAQNDSGDSMQFVVRQLDSVSNNAQRTSADKVFYFHSRQHMICVVCGTRQDWNMNWNRLGFSLDLLQPAGDDPSIEDFIRLGEIQERNRFTCDSDECDQRRKDNPDQEKPMQTRITTLYYCPDVLIIQLSRFANSTGGKIMTDHDFSELIDLGPYTPTPDTPVLCRFSGLVAHGGATFKSGHYISVVRNPDQSFRIINDSQMYSSDDFEQDVMLPDWIGRRFQPYVLFYTKC</sequence>
<comment type="similarity">
    <text evidence="2">Belongs to the peptidase C19 family.</text>
</comment>
<dbReference type="EC" id="3.4.19.12" evidence="3"/>
<proteinExistence type="inferred from homology"/>
<dbReference type="SUPFAM" id="SSF54001">
    <property type="entry name" value="Cysteine proteinases"/>
    <property type="match status" value="1"/>
</dbReference>
<dbReference type="AlphaFoldDB" id="A0A9Q9AX46"/>
<dbReference type="GO" id="GO:0016579">
    <property type="term" value="P:protein deubiquitination"/>
    <property type="evidence" value="ECO:0007669"/>
    <property type="project" value="InterPro"/>
</dbReference>
<name>A0A9Q9AX46_9PEZI</name>
<accession>A0A9Q9AX46</accession>
<evidence type="ECO:0000256" key="5">
    <source>
        <dbReference type="ARBA" id="ARBA00022786"/>
    </source>
</evidence>
<keyword evidence="6" id="KW-0378">Hydrolase</keyword>
<dbReference type="Proteomes" id="UP001056384">
    <property type="component" value="Chromosome 5"/>
</dbReference>
<dbReference type="GO" id="GO:0004843">
    <property type="term" value="F:cysteine-type deubiquitinase activity"/>
    <property type="evidence" value="ECO:0007669"/>
    <property type="project" value="UniProtKB-EC"/>
</dbReference>
<dbReference type="InterPro" id="IPR038765">
    <property type="entry name" value="Papain-like_cys_pep_sf"/>
</dbReference>
<dbReference type="PANTHER" id="PTHR24006">
    <property type="entry name" value="UBIQUITIN CARBOXYL-TERMINAL HYDROLASE"/>
    <property type="match status" value="1"/>
</dbReference>
<evidence type="ECO:0000313" key="9">
    <source>
        <dbReference type="EMBL" id="USW53421.1"/>
    </source>
</evidence>
<protein>
    <recommendedName>
        <fullName evidence="3">ubiquitinyl hydrolase 1</fullName>
        <ecNumber evidence="3">3.4.19.12</ecNumber>
    </recommendedName>
</protein>
<dbReference type="InterPro" id="IPR050164">
    <property type="entry name" value="Peptidase_C19"/>
</dbReference>
<evidence type="ECO:0000259" key="8">
    <source>
        <dbReference type="PROSITE" id="PS50235"/>
    </source>
</evidence>
<gene>
    <name evidence="9" type="ORF">Slin15195_G067400</name>
</gene>
<evidence type="ECO:0000256" key="6">
    <source>
        <dbReference type="ARBA" id="ARBA00022801"/>
    </source>
</evidence>
<keyword evidence="7" id="KW-0788">Thiol protease</keyword>
<reference evidence="9" key="1">
    <citation type="submission" date="2022-06" db="EMBL/GenBank/DDBJ databases">
        <title>Complete genome sequences of two strains of the flax pathogen Septoria linicola.</title>
        <authorList>
            <person name="Lapalu N."/>
            <person name="Simon A."/>
            <person name="Demenou B."/>
            <person name="Paumier D."/>
            <person name="Guillot M.-P."/>
            <person name="Gout L."/>
            <person name="Valade R."/>
        </authorList>
    </citation>
    <scope>NUCLEOTIDE SEQUENCE</scope>
    <source>
        <strain evidence="9">SE15195</strain>
    </source>
</reference>
<evidence type="ECO:0000256" key="3">
    <source>
        <dbReference type="ARBA" id="ARBA00012759"/>
    </source>
</evidence>
<keyword evidence="4 9" id="KW-0645">Protease</keyword>
<dbReference type="PROSITE" id="PS50235">
    <property type="entry name" value="USP_3"/>
    <property type="match status" value="1"/>
</dbReference>
<comment type="catalytic activity">
    <reaction evidence="1">
        <text>Thiol-dependent hydrolysis of ester, thioester, amide, peptide and isopeptide bonds formed by the C-terminal Gly of ubiquitin (a 76-residue protein attached to proteins as an intracellular targeting signal).</text>
        <dbReference type="EC" id="3.4.19.12"/>
    </reaction>
</comment>
<dbReference type="GO" id="GO:0006508">
    <property type="term" value="P:proteolysis"/>
    <property type="evidence" value="ECO:0007669"/>
    <property type="project" value="UniProtKB-KW"/>
</dbReference>
<evidence type="ECO:0000256" key="1">
    <source>
        <dbReference type="ARBA" id="ARBA00000707"/>
    </source>
</evidence>
<dbReference type="GO" id="GO:0005634">
    <property type="term" value="C:nucleus"/>
    <property type="evidence" value="ECO:0007669"/>
    <property type="project" value="TreeGrafter"/>
</dbReference>
<keyword evidence="5" id="KW-0833">Ubl conjugation pathway</keyword>